<keyword evidence="2" id="KW-1185">Reference proteome</keyword>
<dbReference type="AlphaFoldDB" id="A0A976IJV6"/>
<dbReference type="GeneID" id="94344361"/>
<dbReference type="EMBL" id="SHOA02000001">
    <property type="protein sequence ID" value="TDH73117.1"/>
    <property type="molecule type" value="Genomic_DNA"/>
</dbReference>
<organism evidence="1 2">
    <name type="scientific">Bremia lactucae</name>
    <name type="common">Lettuce downy mildew</name>
    <dbReference type="NCBI Taxonomy" id="4779"/>
    <lineage>
        <taxon>Eukaryota</taxon>
        <taxon>Sar</taxon>
        <taxon>Stramenopiles</taxon>
        <taxon>Oomycota</taxon>
        <taxon>Peronosporomycetes</taxon>
        <taxon>Peronosporales</taxon>
        <taxon>Peronosporaceae</taxon>
        <taxon>Bremia</taxon>
    </lineage>
</organism>
<evidence type="ECO:0000313" key="2">
    <source>
        <dbReference type="Proteomes" id="UP000294530"/>
    </source>
</evidence>
<reference evidence="1 2" key="1">
    <citation type="journal article" date="2021" name="Genome Biol.">
        <title>AFLAP: assembly-free linkage analysis pipeline using k-mers from genome sequencing data.</title>
        <authorList>
            <person name="Fletcher K."/>
            <person name="Zhang L."/>
            <person name="Gil J."/>
            <person name="Han R."/>
            <person name="Cavanaugh K."/>
            <person name="Michelmore R."/>
        </authorList>
    </citation>
    <scope>NUCLEOTIDE SEQUENCE [LARGE SCALE GENOMIC DNA]</scope>
    <source>
        <strain evidence="1 2">SF5</strain>
    </source>
</reference>
<dbReference type="OrthoDB" id="78703at2759"/>
<dbReference type="Proteomes" id="UP000294530">
    <property type="component" value="Unassembled WGS sequence"/>
</dbReference>
<evidence type="ECO:0000313" key="1">
    <source>
        <dbReference type="EMBL" id="TDH73117.1"/>
    </source>
</evidence>
<gene>
    <name evidence="1" type="ORF">CCR75_000583</name>
</gene>
<dbReference type="RefSeq" id="XP_067822616.1">
    <property type="nucleotide sequence ID" value="XM_067958690.1"/>
</dbReference>
<sequence length="442" mass="51162">MRRHDSPYQNICVAIAAREVTGRITAQPNLPHRTISLHKVLRHDEGGVLLGFSSDGNFLCMYCVNLGTCYEVQWRRFRIQDFYHERDHGEAIKTVFRLRVKGDSTALGMSTPLEVWQSIDFMIVLAITIDHWTEHRERYRHCCVVVAPSPVFDEEGLAAKVISVAFEFRQHAHSQHMEKWQLLHLIPEQPNVYHLLLNTGTVVHVFVLLARKWSTRVRTKRSSPPKDKTEQSFRAKHKKMTPTGLGISHFPQLPWYYSPVFPIKFQQLTEYRQQNANKLLTTEIACICQHLFDVERFLGEFLESFTPLQHYNLMDYDIRLVRANSLEKTIFLTYVMALAPSLLSIAHPSGPNTRYLRVALFLSLELFTGTYHIIRVLKVPEEGELRQLAQVVARRFLVDLNARIVPEAAAMTWNNEAFLREEPLQELYNPVFPLAISSRNTG</sequence>
<comment type="caution">
    <text evidence="1">The sequence shown here is derived from an EMBL/GenBank/DDBJ whole genome shotgun (WGS) entry which is preliminary data.</text>
</comment>
<name>A0A976IJV6_BRELC</name>
<proteinExistence type="predicted"/>
<dbReference type="KEGG" id="blac:94344361"/>
<accession>A0A976IJV6</accession>
<protein>
    <submittedName>
        <fullName evidence="1">Uncharacterized protein</fullName>
    </submittedName>
</protein>